<dbReference type="RefSeq" id="XP_007512523.1">
    <property type="nucleotide sequence ID" value="XM_007512461.1"/>
</dbReference>
<keyword evidence="2" id="KW-0813">Transport</keyword>
<keyword evidence="5" id="KW-0812">Transmembrane</keyword>
<keyword evidence="8" id="KW-1185">Reference proteome</keyword>
<gene>
    <name evidence="7" type="ORF">Bathy06g02860</name>
</gene>
<reference evidence="7 8" key="1">
    <citation type="submission" date="2011-10" db="EMBL/GenBank/DDBJ databases">
        <authorList>
            <person name="Genoscope - CEA"/>
        </authorList>
    </citation>
    <scope>NUCLEOTIDE SEQUENCE [LARGE SCALE GENOMIC DNA]</scope>
    <source>
        <strain evidence="7 8">RCC 1105</strain>
    </source>
</reference>
<feature type="transmembrane region" description="Helical" evidence="5">
    <location>
        <begin position="77"/>
        <end position="107"/>
    </location>
</feature>
<evidence type="ECO:0000259" key="6">
    <source>
        <dbReference type="PROSITE" id="PS51072"/>
    </source>
</evidence>
<accession>K8F6C4</accession>
<organism evidence="7 8">
    <name type="scientific">Bathycoccus prasinos</name>
    <dbReference type="NCBI Taxonomy" id="41875"/>
    <lineage>
        <taxon>Eukaryota</taxon>
        <taxon>Viridiplantae</taxon>
        <taxon>Chlorophyta</taxon>
        <taxon>Mamiellophyceae</taxon>
        <taxon>Mamiellales</taxon>
        <taxon>Bathycoccaceae</taxon>
        <taxon>Bathycoccus</taxon>
    </lineage>
</organism>
<feature type="region of interest" description="Disordered" evidence="4">
    <location>
        <begin position="670"/>
        <end position="690"/>
    </location>
</feature>
<dbReference type="KEGG" id="bpg:Bathy06g02860"/>
<dbReference type="Gene3D" id="3.30.450.60">
    <property type="match status" value="1"/>
</dbReference>
<dbReference type="InterPro" id="IPR050431">
    <property type="entry name" value="Adaptor_comp_med_subunit"/>
</dbReference>
<feature type="transmembrane region" description="Helical" evidence="5">
    <location>
        <begin position="33"/>
        <end position="52"/>
    </location>
</feature>
<dbReference type="CDD" id="cd14838">
    <property type="entry name" value="AP4_Mu_N"/>
    <property type="match status" value="1"/>
</dbReference>
<evidence type="ECO:0000256" key="4">
    <source>
        <dbReference type="SAM" id="MobiDB-lite"/>
    </source>
</evidence>
<keyword evidence="3 5" id="KW-0472">Membrane</keyword>
<dbReference type="InterPro" id="IPR036168">
    <property type="entry name" value="AP2_Mu_C_sf"/>
</dbReference>
<sequence>MFTSCSPPVLRECINNNNTEQQQQVLKHSVIKCLLYMLCVCFCCFVGCFFIPKNTIFEENSWCSFRSSFFYNIHPKYFFFLLIHFFLFARSVSLCTHTHTPLIVVLLRLRALLQRASNFGGEKSECCGRALFYAALNFDHLLSFIIRAQNKRESVFYLREDWFLGDNELFSSSLLEKETRATAMATSTTTRSSAKSHNNENAISSIFIVAPRGDVIIKREYRKDVPENQAEIFFRLVKFWGANERNRNEDGGNGGVIIGKENENEINGVGEGGGGTMDHSAPAAFNDQGVNYLHVKANGVYVVATTRANCSPSFVLELLHRIAKVIKDYCGTLSEDAVRKNAILTYELLDEMVDYGIPQSTSTAALEKHIFNDPVVVSESTSALGALGTTGRLAIQKTLDMRTGIDGVDRAIGTTKTAVIDGQKSQTYKKAAGAFDKILSSKISKNLMSKVDDVLAKGGSNSGGGQSNRDSGRDVRVSSSTVPGSATNVSVADDGAGEAIFVDVIDKLNVVYGRDGELVNADIDGCVKVRNFLRAAKDTRVRVAMPEDLEIGGRERANRRATSSGFGTNIDDCNFHETCDLSSWDENRTVSLLQPPRGEFNLMNYRMSASDFTPPFKVQCIIDDSTPFQIKIEIIVYCDWRSDVRSSATEFSFPLPKATQNATFTYDQNEAIGGGQTESNERATSENQQQQQRTHHAMYDQTRRCVTWQHKSLKGQTQTSLLVHASLNQRKVGFETRREIGPISAQFSIPSLNLSGMNVRYLRVSTAETGGASDKSVQRWVRYNAKSNNYICRV</sequence>
<dbReference type="Pfam" id="PF00928">
    <property type="entry name" value="Adap_comp_sub"/>
    <property type="match status" value="1"/>
</dbReference>
<evidence type="ECO:0000256" key="2">
    <source>
        <dbReference type="ARBA" id="ARBA00022448"/>
    </source>
</evidence>
<dbReference type="PROSITE" id="PS51072">
    <property type="entry name" value="MHD"/>
    <property type="match status" value="1"/>
</dbReference>
<evidence type="ECO:0000256" key="5">
    <source>
        <dbReference type="SAM" id="Phobius"/>
    </source>
</evidence>
<dbReference type="GO" id="GO:0012505">
    <property type="term" value="C:endomembrane system"/>
    <property type="evidence" value="ECO:0007669"/>
    <property type="project" value="UniProtKB-SubCell"/>
</dbReference>
<dbReference type="OrthoDB" id="10259133at2759"/>
<comment type="subcellular location">
    <subcellularLocation>
        <location evidence="1">Endomembrane system</location>
    </subcellularLocation>
</comment>
<dbReference type="eggNOG" id="KOG0937">
    <property type="taxonomic scope" value="Eukaryota"/>
</dbReference>
<dbReference type="PANTHER" id="PTHR10529">
    <property type="entry name" value="AP COMPLEX SUBUNIT MU"/>
    <property type="match status" value="1"/>
</dbReference>
<dbReference type="Gene3D" id="2.60.40.1170">
    <property type="entry name" value="Mu homology domain, subdomain B"/>
    <property type="match status" value="2"/>
</dbReference>
<feature type="region of interest" description="Disordered" evidence="4">
    <location>
        <begin position="458"/>
        <end position="489"/>
    </location>
</feature>
<evidence type="ECO:0000256" key="3">
    <source>
        <dbReference type="ARBA" id="ARBA00023136"/>
    </source>
</evidence>
<dbReference type="AlphaFoldDB" id="K8F6C4"/>
<evidence type="ECO:0000313" key="8">
    <source>
        <dbReference type="Proteomes" id="UP000198341"/>
    </source>
</evidence>
<dbReference type="Proteomes" id="UP000198341">
    <property type="component" value="Chromosome 6"/>
</dbReference>
<dbReference type="GeneID" id="19015266"/>
<dbReference type="InterPro" id="IPR028565">
    <property type="entry name" value="MHD"/>
</dbReference>
<dbReference type="SUPFAM" id="SSF49447">
    <property type="entry name" value="Second domain of Mu2 adaptin subunit (ap50) of ap2 adaptor"/>
    <property type="match status" value="1"/>
</dbReference>
<dbReference type="STRING" id="41875.K8F6C4"/>
<evidence type="ECO:0000313" key="7">
    <source>
        <dbReference type="EMBL" id="CCO17123.1"/>
    </source>
</evidence>
<protein>
    <recommendedName>
        <fullName evidence="6">MHD domain-containing protein</fullName>
    </recommendedName>
</protein>
<dbReference type="SUPFAM" id="SSF64356">
    <property type="entry name" value="SNARE-like"/>
    <property type="match status" value="1"/>
</dbReference>
<dbReference type="InterPro" id="IPR011012">
    <property type="entry name" value="Longin-like_dom_sf"/>
</dbReference>
<proteinExistence type="predicted"/>
<keyword evidence="5" id="KW-1133">Transmembrane helix</keyword>
<feature type="domain" description="MHD" evidence="6">
    <location>
        <begin position="497"/>
        <end position="793"/>
    </location>
</feature>
<dbReference type="EMBL" id="FO082273">
    <property type="protein sequence ID" value="CCO17123.1"/>
    <property type="molecule type" value="Genomic_DNA"/>
</dbReference>
<name>K8F6C4_9CHLO</name>
<evidence type="ECO:0000256" key="1">
    <source>
        <dbReference type="ARBA" id="ARBA00004308"/>
    </source>
</evidence>